<dbReference type="RefSeq" id="WP_395112818.1">
    <property type="nucleotide sequence ID" value="NZ_JBIMSO010000017.1"/>
</dbReference>
<dbReference type="Gene3D" id="3.30.950.30">
    <property type="entry name" value="Schlafen, AAA domain"/>
    <property type="match status" value="1"/>
</dbReference>
<protein>
    <submittedName>
        <fullName evidence="2">ATP-binding protein</fullName>
    </submittedName>
</protein>
<reference evidence="2 3" key="1">
    <citation type="submission" date="2024-10" db="EMBL/GenBank/DDBJ databases">
        <authorList>
            <person name="Riesco R."/>
        </authorList>
    </citation>
    <scope>NUCLEOTIDE SEQUENCE [LARGE SCALE GENOMIC DNA]</scope>
    <source>
        <strain evidence="2 3">NCIMB 15449</strain>
    </source>
</reference>
<dbReference type="InterPro" id="IPR007421">
    <property type="entry name" value="Schlafen_AlbA_2_dom"/>
</dbReference>
<feature type="domain" description="Schlafen AlbA-2" evidence="1">
    <location>
        <begin position="19"/>
        <end position="136"/>
    </location>
</feature>
<dbReference type="Gene3D" id="3.30.565.60">
    <property type="match status" value="1"/>
</dbReference>
<sequence length="587" mass="62998">MFTDSLVATMRAVGADLHSVEVKSAAGGFPSDVVETLSAFANGGGGTLILGLDESAGFTPAVGFDANKIRDALAGACADKMNPPLRLAIEIEEFESALVVRADVSELDPIAKPCFVEARGAYQGSFIRSGDGDRRLTHYEVTQLLANRTQPRSDLDVVEEAELDDLESSLVADLVERARRRSPRAFAELDDATSLLRLGAVARASGGVLRPTVGGLLALGVYPQQFFPQLFVSVVVLPGTRMGEQSPDGARFLDNQTITGPIPVMVLDAVAALIRNMRKAAIIRGISREDRYDYPLDVIRELVVNALMHRDYSPEARGAQVQIELYVDRLVVKSPGGLYGSISVDMLGSSGNVNTSRNHALAAILADLSLPGSRGESICENRGSGLPQVMESLRQAGMSPPTFDAAPGRLMVTVPQHALLSPDTVEWIGSLRQRHLTDSQHLALAMMRTTGRTTNTMLQAWGVAPVSAGQALRDLVIRGLAVSTGGRRYASYQLAASVPSPFDLQVNYAADEQNSRPPGIEMQRDAILQAIQAGHTTTRALSILLGVTHRTVARRIAELIEAGAIEPLGPRRSSKQSYRLVHKNGEK</sequence>
<organism evidence="2 3">
    <name type="scientific">Antrihabitans spumae</name>
    <dbReference type="NCBI Taxonomy" id="3373370"/>
    <lineage>
        <taxon>Bacteria</taxon>
        <taxon>Bacillati</taxon>
        <taxon>Actinomycetota</taxon>
        <taxon>Actinomycetes</taxon>
        <taxon>Mycobacteriales</taxon>
        <taxon>Nocardiaceae</taxon>
        <taxon>Antrihabitans</taxon>
    </lineage>
</organism>
<dbReference type="Pfam" id="PF13749">
    <property type="entry name" value="HATPase_c_4"/>
    <property type="match status" value="1"/>
</dbReference>
<evidence type="ECO:0000313" key="2">
    <source>
        <dbReference type="EMBL" id="MFH5207414.1"/>
    </source>
</evidence>
<keyword evidence="2" id="KW-0067">ATP-binding</keyword>
<dbReference type="InterPro" id="IPR038461">
    <property type="entry name" value="Schlafen_AlbA_2_dom_sf"/>
</dbReference>
<dbReference type="PANTHER" id="PTHR30595:SF6">
    <property type="entry name" value="SCHLAFEN ALBA-2 DOMAIN-CONTAINING PROTEIN"/>
    <property type="match status" value="1"/>
</dbReference>
<dbReference type="InterPro" id="IPR038475">
    <property type="entry name" value="RecG_C_sf"/>
</dbReference>
<name>A0ABW7JI27_9NOCA</name>
<proteinExistence type="predicted"/>
<accession>A0ABW7JI27</accession>
<comment type="caution">
    <text evidence="2">The sequence shown here is derived from an EMBL/GenBank/DDBJ whole genome shotgun (WGS) entry which is preliminary data.</text>
</comment>
<gene>
    <name evidence="2" type="ORF">ACHIPZ_04145</name>
</gene>
<dbReference type="PANTHER" id="PTHR30595">
    <property type="entry name" value="GLPR-RELATED TRANSCRIPTIONAL REPRESSOR"/>
    <property type="match status" value="1"/>
</dbReference>
<dbReference type="GO" id="GO:0005524">
    <property type="term" value="F:ATP binding"/>
    <property type="evidence" value="ECO:0007669"/>
    <property type="project" value="UniProtKB-KW"/>
</dbReference>
<evidence type="ECO:0000313" key="3">
    <source>
        <dbReference type="Proteomes" id="UP001609175"/>
    </source>
</evidence>
<keyword evidence="2" id="KW-0547">Nucleotide-binding</keyword>
<evidence type="ECO:0000259" key="1">
    <source>
        <dbReference type="Pfam" id="PF04326"/>
    </source>
</evidence>
<dbReference type="Pfam" id="PF04326">
    <property type="entry name" value="SLFN_AlbA_2"/>
    <property type="match status" value="1"/>
</dbReference>
<dbReference type="Proteomes" id="UP001609175">
    <property type="component" value="Unassembled WGS sequence"/>
</dbReference>
<dbReference type="EMBL" id="JBIMSO010000017">
    <property type="protein sequence ID" value="MFH5207414.1"/>
    <property type="molecule type" value="Genomic_DNA"/>
</dbReference>